<evidence type="ECO:0000256" key="1">
    <source>
        <dbReference type="SAM" id="MobiDB-lite"/>
    </source>
</evidence>
<organism evidence="2">
    <name type="scientific">Ensete ventricosum</name>
    <name type="common">Abyssinian banana</name>
    <name type="synonym">Musa ensete</name>
    <dbReference type="NCBI Taxonomy" id="4639"/>
    <lineage>
        <taxon>Eukaryota</taxon>
        <taxon>Viridiplantae</taxon>
        <taxon>Streptophyta</taxon>
        <taxon>Embryophyta</taxon>
        <taxon>Tracheophyta</taxon>
        <taxon>Spermatophyta</taxon>
        <taxon>Magnoliopsida</taxon>
        <taxon>Liliopsida</taxon>
        <taxon>Zingiberales</taxon>
        <taxon>Musaceae</taxon>
        <taxon>Ensete</taxon>
    </lineage>
</organism>
<dbReference type="Proteomes" id="UP000290560">
    <property type="component" value="Unassembled WGS sequence"/>
</dbReference>
<accession>A0A445MBQ5</accession>
<dbReference type="AlphaFoldDB" id="A0A445MBQ5"/>
<dbReference type="EMBL" id="KV875571">
    <property type="protein sequence ID" value="RZR71692.1"/>
    <property type="molecule type" value="Genomic_DNA"/>
</dbReference>
<proteinExistence type="predicted"/>
<sequence length="71" mass="7799">MEVDEETQIDISVIFISVGGVLEDLIRSIQMASKAADDTQNTTHNVVVCWRSLRPQPRAGGHTSDDGDSRE</sequence>
<reference evidence="2" key="1">
    <citation type="journal article" date="2018" name="Data Brief">
        <title>Genome sequence data from 17 accessions of Ensete ventricosum, a staple food crop for millions in Ethiopia.</title>
        <authorList>
            <person name="Yemataw Z."/>
            <person name="Muzemil S."/>
            <person name="Ambachew D."/>
            <person name="Tripathi L."/>
            <person name="Tesfaye K."/>
            <person name="Chala A."/>
            <person name="Farbos A."/>
            <person name="O'Neill P."/>
            <person name="Moore K."/>
            <person name="Grant M."/>
            <person name="Studholme D.J."/>
        </authorList>
    </citation>
    <scope>NUCLEOTIDE SEQUENCE [LARGE SCALE GENOMIC DNA]</scope>
    <source>
        <tissue evidence="2">Leaf</tissue>
    </source>
</reference>
<gene>
    <name evidence="2" type="ORF">BHM03_00006455</name>
</gene>
<protein>
    <submittedName>
        <fullName evidence="2">Uncharacterized protein</fullName>
    </submittedName>
</protein>
<feature type="region of interest" description="Disordered" evidence="1">
    <location>
        <begin position="52"/>
        <end position="71"/>
    </location>
</feature>
<name>A0A445MBQ5_ENSVE</name>
<evidence type="ECO:0000313" key="2">
    <source>
        <dbReference type="EMBL" id="RZR71692.1"/>
    </source>
</evidence>